<dbReference type="InterPro" id="IPR014458">
    <property type="entry name" value="Unchr_Phage_P2-GpU-fusion"/>
</dbReference>
<proteinExistence type="predicted"/>
<comment type="caution">
    <text evidence="1">The sequence shown here is derived from an EMBL/GenBank/DDBJ whole genome shotgun (WGS) entry which is preliminary data.</text>
</comment>
<name>A0A177SRA2_PSEPU</name>
<dbReference type="Proteomes" id="UP000077752">
    <property type="component" value="Unassembled WGS sequence"/>
</dbReference>
<dbReference type="EMBL" id="LUCV01000011">
    <property type="protein sequence ID" value="OAI93498.1"/>
    <property type="molecule type" value="Genomic_DNA"/>
</dbReference>
<dbReference type="InterPro" id="IPR009734">
    <property type="entry name" value="Myoviridae_GpU"/>
</dbReference>
<sequence>MAYMESMQSSLRSLVAAGEAGRRSADEMLGPLNGAVSDITGAATELENLPFVGEIIGKKLQRTLRAIEVAQSTVGTVAATYNRAVSVISEVEGRLESFSEQAGKAAAAINRVAGKVSPSLGAILPTGAFAPRTTPAEEAVKPFPHLLVLQPLENGAEAFYFNLDTAAFSQFKRTKGFNWAGQDRLSRSRAQQAVAMGDDKITLEGAIFPSFKGGLGQLERLRSIGQQLKPFSLTTGYGEILGNWCLVSVTETQDSLLAGGIPGKQAFTLEFVSYGDDMPNL</sequence>
<organism evidence="1 2">
    <name type="scientific">Pseudomonas putida</name>
    <name type="common">Arthrobacter siderocapsulatus</name>
    <dbReference type="NCBI Taxonomy" id="303"/>
    <lineage>
        <taxon>Bacteria</taxon>
        <taxon>Pseudomonadati</taxon>
        <taxon>Pseudomonadota</taxon>
        <taxon>Gammaproteobacteria</taxon>
        <taxon>Pseudomonadales</taxon>
        <taxon>Pseudomonadaceae</taxon>
        <taxon>Pseudomonas</taxon>
    </lineage>
</organism>
<dbReference type="Pfam" id="PF06995">
    <property type="entry name" value="Phage_P2_GpU"/>
    <property type="match status" value="1"/>
</dbReference>
<evidence type="ECO:0000313" key="2">
    <source>
        <dbReference type="Proteomes" id="UP000077752"/>
    </source>
</evidence>
<protein>
    <submittedName>
        <fullName evidence="1">Phage tail protein</fullName>
    </submittedName>
</protein>
<dbReference type="PIRSF" id="PIRSF011237">
    <property type="entry name" value="UP2"/>
    <property type="match status" value="1"/>
</dbReference>
<reference evidence="1 2" key="1">
    <citation type="submission" date="2016-03" db="EMBL/GenBank/DDBJ databases">
        <title>Draft Genome Assembly of Pseudomonas putida strain CBF10-2.</title>
        <authorList>
            <person name="Iyer R.S."/>
            <person name="Damania A."/>
        </authorList>
    </citation>
    <scope>NUCLEOTIDE SEQUENCE [LARGE SCALE GENOMIC DNA]</scope>
    <source>
        <strain evidence="1 2">CBF10-2</strain>
    </source>
</reference>
<accession>A0A177SRA2</accession>
<evidence type="ECO:0000313" key="1">
    <source>
        <dbReference type="EMBL" id="OAI93498.1"/>
    </source>
</evidence>
<dbReference type="AlphaFoldDB" id="A0A177SRA2"/>
<dbReference type="RefSeq" id="WP_064302327.1">
    <property type="nucleotide sequence ID" value="NZ_LUCV01000011.1"/>
</dbReference>
<gene>
    <name evidence="1" type="ORF">AYO28_13980</name>
</gene>